<evidence type="ECO:0000313" key="2">
    <source>
        <dbReference type="Proteomes" id="UP000022433"/>
    </source>
</evidence>
<dbReference type="AlphaFoldDB" id="A0AAN4N1P2"/>
<dbReference type="EMBL" id="JGEA01000013">
    <property type="protein sequence ID" value="EYA15857.1"/>
    <property type="molecule type" value="Genomic_DNA"/>
</dbReference>
<dbReference type="Proteomes" id="UP000022433">
    <property type="component" value="Unassembled WGS sequence"/>
</dbReference>
<gene>
    <name evidence="1" type="ORF">M104_1018</name>
</gene>
<dbReference type="InterPro" id="IPR013325">
    <property type="entry name" value="RNA_pol_sigma_r2"/>
</dbReference>
<accession>A0AAN4N1P2</accession>
<dbReference type="GO" id="GO:0003700">
    <property type="term" value="F:DNA-binding transcription factor activity"/>
    <property type="evidence" value="ECO:0007669"/>
    <property type="project" value="InterPro"/>
</dbReference>
<sequence length="53" mass="6224">MTEKELIVSLKQGDEAAFTALYRMYWPKVHNFSRLYLSSIAEVEEVVQEVFVK</sequence>
<dbReference type="GO" id="GO:0006352">
    <property type="term" value="P:DNA-templated transcription initiation"/>
    <property type="evidence" value="ECO:0007669"/>
    <property type="project" value="InterPro"/>
</dbReference>
<reference evidence="1 2" key="1">
    <citation type="submission" date="2014-02" db="EMBL/GenBank/DDBJ databases">
        <authorList>
            <person name="Sears C."/>
            <person name="Carroll K."/>
            <person name="Sack B.R."/>
            <person name="Qadri F."/>
            <person name="Myers L.L."/>
            <person name="Chung G.-T."/>
            <person name="Escheverria P."/>
            <person name="Fraser C.M."/>
            <person name="Sadzewicz L."/>
            <person name="Shefchek K.A."/>
            <person name="Tallon L."/>
            <person name="Das S.P."/>
            <person name="Daugherty S."/>
            <person name="Mongodin E.F."/>
        </authorList>
    </citation>
    <scope>NUCLEOTIDE SEQUENCE [LARGE SCALE GENOMIC DNA]</scope>
    <source>
        <strain evidence="1 2">1007-1-F #10</strain>
    </source>
</reference>
<organism evidence="1 2">
    <name type="scientific">Bacteroides fragilis str. 1007-1-F #10</name>
    <dbReference type="NCBI Taxonomy" id="1339295"/>
    <lineage>
        <taxon>Bacteria</taxon>
        <taxon>Pseudomonadati</taxon>
        <taxon>Bacteroidota</taxon>
        <taxon>Bacteroidia</taxon>
        <taxon>Bacteroidales</taxon>
        <taxon>Bacteroidaceae</taxon>
        <taxon>Bacteroides</taxon>
    </lineage>
</organism>
<evidence type="ECO:0000313" key="1">
    <source>
        <dbReference type="EMBL" id="EYA15857.1"/>
    </source>
</evidence>
<comment type="caution">
    <text evidence="1">The sequence shown here is derived from an EMBL/GenBank/DDBJ whole genome shotgun (WGS) entry which is preliminary data.</text>
</comment>
<dbReference type="Gene3D" id="1.10.1740.10">
    <property type="match status" value="1"/>
</dbReference>
<feature type="non-terminal residue" evidence="1">
    <location>
        <position position="53"/>
    </location>
</feature>
<protein>
    <submittedName>
        <fullName evidence="1">Sigma-70 region 2 family protein</fullName>
    </submittedName>
</protein>
<dbReference type="SUPFAM" id="SSF88946">
    <property type="entry name" value="Sigma2 domain of RNA polymerase sigma factors"/>
    <property type="match status" value="1"/>
</dbReference>
<name>A0AAN4N1P2_BACFG</name>
<proteinExistence type="predicted"/>